<dbReference type="GO" id="GO:0008380">
    <property type="term" value="P:RNA splicing"/>
    <property type="evidence" value="ECO:0007669"/>
    <property type="project" value="UniProtKB-KW"/>
</dbReference>
<dbReference type="SMART" id="SM00360">
    <property type="entry name" value="RRM"/>
    <property type="match status" value="1"/>
</dbReference>
<proteinExistence type="inferred from homology"/>
<keyword evidence="4" id="KW-0539">Nucleus</keyword>
<dbReference type="PANTHER" id="PTHR45894">
    <property type="entry name" value="RNA-BINDING PROTEIN 8A"/>
    <property type="match status" value="1"/>
</dbReference>
<keyword evidence="4" id="KW-0507">mRNA processing</keyword>
<comment type="similarity">
    <text evidence="1 4">Belongs to the RBM8A family.</text>
</comment>
<dbReference type="HOGENOM" id="CLU_012062_18_3_1"/>
<comment type="subunit">
    <text evidence="4">Heterodimer with MAGOH. Part of the mRNA splicing-dependent exon junction complex (EJC) complex; the core complex contains CASC3, EIF4A3, MAGOH and RBM8A.</text>
</comment>
<dbReference type="Gene3D" id="3.30.70.330">
    <property type="match status" value="1"/>
</dbReference>
<evidence type="ECO:0000256" key="2">
    <source>
        <dbReference type="ARBA" id="ARBA00022884"/>
    </source>
</evidence>
<keyword evidence="7" id="KW-1185">Reference proteome</keyword>
<dbReference type="EMBL" id="JH431845">
    <property type="status" value="NOT_ANNOTATED_CDS"/>
    <property type="molecule type" value="Genomic_DNA"/>
</dbReference>
<dbReference type="GO" id="GO:0051028">
    <property type="term" value="P:mRNA transport"/>
    <property type="evidence" value="ECO:0007669"/>
    <property type="project" value="UniProtKB-KW"/>
</dbReference>
<evidence type="ECO:0000256" key="1">
    <source>
        <dbReference type="ARBA" id="ARBA00007987"/>
    </source>
</evidence>
<dbReference type="InterPro" id="IPR012677">
    <property type="entry name" value="Nucleotide-bd_a/b_plait_sf"/>
</dbReference>
<dbReference type="eggNOG" id="KOG0130">
    <property type="taxonomic scope" value="Eukaryota"/>
</dbReference>
<keyword evidence="2 3" id="KW-0694">RNA-binding</keyword>
<comment type="subcellular location">
    <subcellularLocation>
        <location evidence="4">Nucleus</location>
    </subcellularLocation>
    <subcellularLocation>
        <location evidence="4">Nucleus speckle</location>
    </subcellularLocation>
    <subcellularLocation>
        <location evidence="4">Cytoplasm</location>
    </subcellularLocation>
</comment>
<dbReference type="AlphaFoldDB" id="T1J4K8"/>
<dbReference type="GO" id="GO:0005737">
    <property type="term" value="C:cytoplasm"/>
    <property type="evidence" value="ECO:0007669"/>
    <property type="project" value="UniProtKB-SubCell"/>
</dbReference>
<sequence length="206" mass="23034">MADVLDLGSVEMEFEVDVEGDSGVENLKKAARKRTGRGFRAAAPVQAELRQFDSTEGDETKSRSQYSSKHQRSVEGWILFVTGLHEECQEGDVKEKFGEHGNIKNVHLNLDRRTGYLKGYALVEFETFKEAHSALSSLNRTQILEQTTKDQVTETAHWGGGLRKARGRSGVARVWLQKFPSLIDPFSSRVKPQVGIRDTGVQARAE</sequence>
<dbReference type="Proteomes" id="UP000014500">
    <property type="component" value="Unassembled WGS sequence"/>
</dbReference>
<evidence type="ECO:0000256" key="4">
    <source>
        <dbReference type="RuleBase" id="RU361239"/>
    </source>
</evidence>
<dbReference type="GO" id="GO:0016607">
    <property type="term" value="C:nuclear speck"/>
    <property type="evidence" value="ECO:0007669"/>
    <property type="project" value="UniProtKB-SubCell"/>
</dbReference>
<evidence type="ECO:0000256" key="3">
    <source>
        <dbReference type="PROSITE-ProRule" id="PRU00176"/>
    </source>
</evidence>
<dbReference type="InterPro" id="IPR000504">
    <property type="entry name" value="RRM_dom"/>
</dbReference>
<evidence type="ECO:0000313" key="7">
    <source>
        <dbReference type="Proteomes" id="UP000014500"/>
    </source>
</evidence>
<dbReference type="InterPro" id="IPR035979">
    <property type="entry name" value="RBD_domain_sf"/>
</dbReference>
<evidence type="ECO:0000313" key="6">
    <source>
        <dbReference type="EnsemblMetazoa" id="SMAR008546-PA"/>
    </source>
</evidence>
<name>T1J4K8_STRMM</name>
<accession>T1J4K8</accession>
<organism evidence="6 7">
    <name type="scientific">Strigamia maritima</name>
    <name type="common">European centipede</name>
    <name type="synonym">Geophilus maritimus</name>
    <dbReference type="NCBI Taxonomy" id="126957"/>
    <lineage>
        <taxon>Eukaryota</taxon>
        <taxon>Metazoa</taxon>
        <taxon>Ecdysozoa</taxon>
        <taxon>Arthropoda</taxon>
        <taxon>Myriapoda</taxon>
        <taxon>Chilopoda</taxon>
        <taxon>Pleurostigmophora</taxon>
        <taxon>Geophilomorpha</taxon>
        <taxon>Linotaeniidae</taxon>
        <taxon>Strigamia</taxon>
    </lineage>
</organism>
<feature type="domain" description="RRM" evidence="5">
    <location>
        <begin position="77"/>
        <end position="155"/>
    </location>
</feature>
<keyword evidence="4" id="KW-0508">mRNA splicing</keyword>
<dbReference type="Pfam" id="PF00076">
    <property type="entry name" value="RRM_1"/>
    <property type="match status" value="1"/>
</dbReference>
<dbReference type="OMA" id="MHEENSH"/>
<dbReference type="EnsemblMetazoa" id="SMAR008546-RA">
    <property type="protein sequence ID" value="SMAR008546-PA"/>
    <property type="gene ID" value="SMAR008546"/>
</dbReference>
<reference evidence="6" key="2">
    <citation type="submission" date="2015-02" db="UniProtKB">
        <authorList>
            <consortium name="EnsemblMetazoa"/>
        </authorList>
    </citation>
    <scope>IDENTIFICATION</scope>
</reference>
<dbReference type="PhylomeDB" id="T1J4K8"/>
<keyword evidence="4" id="KW-0963">Cytoplasm</keyword>
<dbReference type="PRINTS" id="PR01738">
    <property type="entry name" value="RNABINDINGM8"/>
</dbReference>
<dbReference type="STRING" id="126957.T1J4K8"/>
<dbReference type="PROSITE" id="PS50102">
    <property type="entry name" value="RRM"/>
    <property type="match status" value="1"/>
</dbReference>
<keyword evidence="4" id="KW-0813">Transport</keyword>
<reference evidence="7" key="1">
    <citation type="submission" date="2011-05" db="EMBL/GenBank/DDBJ databases">
        <authorList>
            <person name="Richards S.R."/>
            <person name="Qu J."/>
            <person name="Jiang H."/>
            <person name="Jhangiani S.N."/>
            <person name="Agravi P."/>
            <person name="Goodspeed R."/>
            <person name="Gross S."/>
            <person name="Mandapat C."/>
            <person name="Jackson L."/>
            <person name="Mathew T."/>
            <person name="Pu L."/>
            <person name="Thornton R."/>
            <person name="Saada N."/>
            <person name="Wilczek-Boney K.B."/>
            <person name="Lee S."/>
            <person name="Kovar C."/>
            <person name="Wu Y."/>
            <person name="Scherer S.E."/>
            <person name="Worley K.C."/>
            <person name="Muzny D.M."/>
            <person name="Gibbs R."/>
        </authorList>
    </citation>
    <scope>NUCLEOTIDE SEQUENCE</scope>
    <source>
        <strain evidence="7">Brora</strain>
    </source>
</reference>
<protein>
    <recommendedName>
        <fullName evidence="4">RNA-binding protein 8A</fullName>
    </recommendedName>
</protein>
<dbReference type="InterPro" id="IPR008111">
    <property type="entry name" value="RNA-bd_8"/>
</dbReference>
<comment type="function">
    <text evidence="4">Core component of the splicing-dependent multiprotein exon junction complex (EJC) deposited at splice junctions on mRNAs.</text>
</comment>
<dbReference type="GO" id="GO:0006397">
    <property type="term" value="P:mRNA processing"/>
    <property type="evidence" value="ECO:0007669"/>
    <property type="project" value="UniProtKB-KW"/>
</dbReference>
<keyword evidence="4" id="KW-0509">mRNA transport</keyword>
<dbReference type="GO" id="GO:0003723">
    <property type="term" value="F:RNA binding"/>
    <property type="evidence" value="ECO:0007669"/>
    <property type="project" value="UniProtKB-UniRule"/>
</dbReference>
<dbReference type="SUPFAM" id="SSF54928">
    <property type="entry name" value="RNA-binding domain, RBD"/>
    <property type="match status" value="1"/>
</dbReference>
<evidence type="ECO:0000259" key="5">
    <source>
        <dbReference type="PROSITE" id="PS50102"/>
    </source>
</evidence>